<accession>A0ABU0UI13</accession>
<keyword evidence="5" id="KW-0472">Membrane</keyword>
<dbReference type="CDD" id="cd11386">
    <property type="entry name" value="MCP_signal"/>
    <property type="match status" value="1"/>
</dbReference>
<dbReference type="InterPro" id="IPR004089">
    <property type="entry name" value="MCPsignal_dom"/>
</dbReference>
<dbReference type="Pfam" id="PF00672">
    <property type="entry name" value="HAMP"/>
    <property type="match status" value="1"/>
</dbReference>
<dbReference type="EMBL" id="JAUTBL010000001">
    <property type="protein sequence ID" value="MDQ1184572.1"/>
    <property type="molecule type" value="Genomic_DNA"/>
</dbReference>
<dbReference type="PANTHER" id="PTHR43531">
    <property type="entry name" value="PROTEIN ICFG"/>
    <property type="match status" value="1"/>
</dbReference>
<dbReference type="SUPFAM" id="SSF58104">
    <property type="entry name" value="Methyl-accepting chemotaxis protein (MCP) signaling domain"/>
    <property type="match status" value="1"/>
</dbReference>
<feature type="domain" description="HAMP" evidence="7">
    <location>
        <begin position="212"/>
        <end position="265"/>
    </location>
</feature>
<sequence>MSLMQNLRIRTKVLSLVVPTCLIGIAGALYVSSNFKTADTTYSEFIANDGDAEINMAIASQRLVAIVYDAYQVYLYDAETAGMKRATEDYAASKARLRELFDEAEKLVPEESRTLASLRSQVDSVIEITDKAVEAGMVNQSEAPKALLVQADEKAAKLIGEMRTWVNTTSDKIKQKSNLLSEETNDTILSTLATLAAVFGAALFLAVFITRREITSPIEALRLRMVSLASGRVDEAVPGADRKDELGSMSAAVAVFRTNAIEKDRLQTQTEADRARSENEKLQREKQKAEEAANTKFAVDALRDGLEALANGKITHRILAPFTGALDELRLNFNNSLEKLHSTLRSVGQNAAGIDAGANEIRSAADDLSRRTEQQAASVEETAAALEQITTTVQDAAKRADDAGKLVEKTRGGVEYSGKLMQDAVQAMMAIEKSADEMGNIISVIDEIAFQTNLLALNAGVEAARAGDAGKGFAVVAQEVRELAQRSASAAKEIKILIANSGTQVQSGVGLVKQTGHSLESIVIEVQEINRHVNAIVESSREQATGLREINTAVNVMDQGTQQNAAMVEQSTAASHSLAREAEALNRLLSQFDLGSREGGYAGGQGSSRAA</sequence>
<protein>
    <submittedName>
        <fullName evidence="8">Methyl-accepting chemotaxis protein</fullName>
    </submittedName>
</protein>
<comment type="similarity">
    <text evidence="2">Belongs to the methyl-accepting chemotaxis (MCP) protein family.</text>
</comment>
<reference evidence="8 9" key="1">
    <citation type="submission" date="2023-07" db="EMBL/GenBank/DDBJ databases">
        <title>Functional and genomic diversity of the sorghum phyllosphere microbiome.</title>
        <authorList>
            <person name="Shade A."/>
        </authorList>
    </citation>
    <scope>NUCLEOTIDE SEQUENCE [LARGE SCALE GENOMIC DNA]</scope>
    <source>
        <strain evidence="8 9">SORGH_AS_1126</strain>
    </source>
</reference>
<comment type="caution">
    <text evidence="8">The sequence shown here is derived from an EMBL/GenBank/DDBJ whole genome shotgun (WGS) entry which is preliminary data.</text>
</comment>
<dbReference type="SUPFAM" id="SSF158472">
    <property type="entry name" value="HAMP domain-like"/>
    <property type="match status" value="1"/>
</dbReference>
<proteinExistence type="inferred from homology"/>
<evidence type="ECO:0000256" key="2">
    <source>
        <dbReference type="ARBA" id="ARBA00029447"/>
    </source>
</evidence>
<gene>
    <name evidence="8" type="ORF">QE408_001694</name>
</gene>
<dbReference type="InterPro" id="IPR051310">
    <property type="entry name" value="MCP_chemotaxis"/>
</dbReference>
<dbReference type="Pfam" id="PF00015">
    <property type="entry name" value="MCPsignal"/>
    <property type="match status" value="1"/>
</dbReference>
<evidence type="ECO:0000256" key="1">
    <source>
        <dbReference type="ARBA" id="ARBA00022500"/>
    </source>
</evidence>
<dbReference type="InterPro" id="IPR003660">
    <property type="entry name" value="HAMP_dom"/>
</dbReference>
<evidence type="ECO:0000256" key="3">
    <source>
        <dbReference type="PROSITE-ProRule" id="PRU00284"/>
    </source>
</evidence>
<feature type="domain" description="HAMP" evidence="7">
    <location>
        <begin position="293"/>
        <end position="345"/>
    </location>
</feature>
<dbReference type="PROSITE" id="PS50885">
    <property type="entry name" value="HAMP"/>
    <property type="match status" value="2"/>
</dbReference>
<keyword evidence="9" id="KW-1185">Reference proteome</keyword>
<dbReference type="InterPro" id="IPR004090">
    <property type="entry name" value="Chemotax_Me-accpt_rcpt"/>
</dbReference>
<dbReference type="RefSeq" id="WP_306930082.1">
    <property type="nucleotide sequence ID" value="NZ_JAUTBL010000001.1"/>
</dbReference>
<feature type="transmembrane region" description="Helical" evidence="5">
    <location>
        <begin position="188"/>
        <end position="209"/>
    </location>
</feature>
<keyword evidence="5" id="KW-1133">Transmembrane helix</keyword>
<dbReference type="SMART" id="SM00283">
    <property type="entry name" value="MA"/>
    <property type="match status" value="1"/>
</dbReference>
<dbReference type="SMART" id="SM00304">
    <property type="entry name" value="HAMP"/>
    <property type="match status" value="2"/>
</dbReference>
<evidence type="ECO:0000313" key="8">
    <source>
        <dbReference type="EMBL" id="MDQ1184572.1"/>
    </source>
</evidence>
<dbReference type="Proteomes" id="UP001224781">
    <property type="component" value="Unassembled WGS sequence"/>
</dbReference>
<evidence type="ECO:0000259" key="6">
    <source>
        <dbReference type="PROSITE" id="PS50111"/>
    </source>
</evidence>
<organism evidence="8 9">
    <name type="scientific">Agrobacterium larrymoorei</name>
    <dbReference type="NCBI Taxonomy" id="160699"/>
    <lineage>
        <taxon>Bacteria</taxon>
        <taxon>Pseudomonadati</taxon>
        <taxon>Pseudomonadota</taxon>
        <taxon>Alphaproteobacteria</taxon>
        <taxon>Hyphomicrobiales</taxon>
        <taxon>Rhizobiaceae</taxon>
        <taxon>Rhizobium/Agrobacterium group</taxon>
        <taxon>Agrobacterium</taxon>
    </lineage>
</organism>
<dbReference type="Gene3D" id="6.10.340.10">
    <property type="match status" value="1"/>
</dbReference>
<evidence type="ECO:0000313" key="9">
    <source>
        <dbReference type="Proteomes" id="UP001224781"/>
    </source>
</evidence>
<dbReference type="PROSITE" id="PS50111">
    <property type="entry name" value="CHEMOTAXIS_TRANSDUC_2"/>
    <property type="match status" value="1"/>
</dbReference>
<dbReference type="PANTHER" id="PTHR43531:SF11">
    <property type="entry name" value="METHYL-ACCEPTING CHEMOTAXIS PROTEIN 3"/>
    <property type="match status" value="1"/>
</dbReference>
<keyword evidence="1" id="KW-0145">Chemotaxis</keyword>
<feature type="domain" description="Methyl-accepting transducer" evidence="6">
    <location>
        <begin position="350"/>
        <end position="579"/>
    </location>
</feature>
<evidence type="ECO:0000256" key="4">
    <source>
        <dbReference type="SAM" id="MobiDB-lite"/>
    </source>
</evidence>
<name>A0ABU0UI13_9HYPH</name>
<dbReference type="Gene3D" id="1.10.287.950">
    <property type="entry name" value="Methyl-accepting chemotaxis protein"/>
    <property type="match status" value="1"/>
</dbReference>
<dbReference type="PRINTS" id="PR00260">
    <property type="entry name" value="CHEMTRNSDUCR"/>
</dbReference>
<keyword evidence="3" id="KW-0807">Transducer</keyword>
<evidence type="ECO:0000259" key="7">
    <source>
        <dbReference type="PROSITE" id="PS50885"/>
    </source>
</evidence>
<evidence type="ECO:0000256" key="5">
    <source>
        <dbReference type="SAM" id="Phobius"/>
    </source>
</evidence>
<keyword evidence="5" id="KW-0812">Transmembrane</keyword>
<feature type="region of interest" description="Disordered" evidence="4">
    <location>
        <begin position="266"/>
        <end position="290"/>
    </location>
</feature>